<feature type="transmembrane region" description="Helical" evidence="8">
    <location>
        <begin position="417"/>
        <end position="438"/>
    </location>
</feature>
<dbReference type="Proteomes" id="UP000295506">
    <property type="component" value="Unassembled WGS sequence"/>
</dbReference>
<keyword evidence="7 8" id="KW-0472">Membrane</keyword>
<feature type="transmembrane region" description="Helical" evidence="8">
    <location>
        <begin position="175"/>
        <end position="204"/>
    </location>
</feature>
<evidence type="ECO:0000256" key="7">
    <source>
        <dbReference type="ARBA" id="ARBA00023136"/>
    </source>
</evidence>
<dbReference type="Proteomes" id="UP000055611">
    <property type="component" value="Chromosome"/>
</dbReference>
<sequence>MPVFRSLWTRLENHPWLTMTVAVLAQTWFTLGNRALWFSDEVRYADAYRNLALNGKWMVLALNGQPYPDKPPVYFWFLWLLDKLTPFDPPAVFFLGAALSGLFFLFAAYALARTLRFDRTTSLGGVLILLSTFVLAALFHYSRMDLLFGACIILAHACLYRAYTADNQGTWPVRGFLLAGLATLIKGPLGFLFPLVNVFLFLLYKGEARRMLSRRTLLGLLAMLALLAAWIVGVILAEGPDFLINTVLGHQILERATHTFHHREPFYWYFVAFPIAWLPWSLTLFAAPVKSLFSLSFWGELWGGRRQAGPRAFLWIMFAATFAFLSSLSGKVFIYVLPMFPPLAILTADWMRTLDPARAKRLWTLAGGVWIVLGAALLLVGDLIPVPVPIRGMGICAGVLILGGAAILRMRGEDFRAGLLTAALALTVWIYPVGLLAIPSLDDAMSPKHQALILKDYIAKGYEPYAVRVYSGIYTWYADHEYPEYDDYEALARELAGHDKVILAVREPHWKDLSKLLPGFHVIDRQSIAGLPHLLVIKG</sequence>
<evidence type="ECO:0000256" key="5">
    <source>
        <dbReference type="ARBA" id="ARBA00022692"/>
    </source>
</evidence>
<dbReference type="EMBL" id="SOBK01000002">
    <property type="protein sequence ID" value="TDT90662.1"/>
    <property type="molecule type" value="Genomic_DNA"/>
</dbReference>
<keyword evidence="4 11" id="KW-0808">Transferase</keyword>
<evidence type="ECO:0000313" key="12">
    <source>
        <dbReference type="Proteomes" id="UP000055611"/>
    </source>
</evidence>
<evidence type="ECO:0000256" key="8">
    <source>
        <dbReference type="SAM" id="Phobius"/>
    </source>
</evidence>
<feature type="domain" description="Glycosyltransferase RgtA/B/C/D-like" evidence="9">
    <location>
        <begin position="69"/>
        <end position="230"/>
    </location>
</feature>
<keyword evidence="5 8" id="KW-0812">Transmembrane</keyword>
<comment type="subcellular location">
    <subcellularLocation>
        <location evidence="1">Cell membrane</location>
        <topology evidence="1">Multi-pass membrane protein</topology>
    </subcellularLocation>
</comment>
<evidence type="ECO:0000313" key="13">
    <source>
        <dbReference type="Proteomes" id="UP000295506"/>
    </source>
</evidence>
<dbReference type="EMBL" id="CP014206">
    <property type="protein sequence ID" value="AMK12372.1"/>
    <property type="molecule type" value="Genomic_DNA"/>
</dbReference>
<dbReference type="OrthoDB" id="9815691at2"/>
<feature type="transmembrane region" description="Helical" evidence="8">
    <location>
        <begin position="146"/>
        <end position="163"/>
    </location>
</feature>
<evidence type="ECO:0000256" key="3">
    <source>
        <dbReference type="ARBA" id="ARBA00022676"/>
    </source>
</evidence>
<dbReference type="GO" id="GO:0005886">
    <property type="term" value="C:plasma membrane"/>
    <property type="evidence" value="ECO:0007669"/>
    <property type="project" value="UniProtKB-SubCell"/>
</dbReference>
<feature type="transmembrane region" description="Helical" evidence="8">
    <location>
        <begin position="91"/>
        <end position="111"/>
    </location>
</feature>
<dbReference type="InterPro" id="IPR038731">
    <property type="entry name" value="RgtA/B/C-like"/>
</dbReference>
<evidence type="ECO:0000313" key="10">
    <source>
        <dbReference type="EMBL" id="AMK12372.1"/>
    </source>
</evidence>
<evidence type="ECO:0000256" key="4">
    <source>
        <dbReference type="ARBA" id="ARBA00022679"/>
    </source>
</evidence>
<dbReference type="GO" id="GO:0016763">
    <property type="term" value="F:pentosyltransferase activity"/>
    <property type="evidence" value="ECO:0007669"/>
    <property type="project" value="TreeGrafter"/>
</dbReference>
<name>A0A126QR42_9BACT</name>
<feature type="transmembrane region" description="Helical" evidence="8">
    <location>
        <begin position="390"/>
        <end position="410"/>
    </location>
</feature>
<dbReference type="InterPro" id="IPR050297">
    <property type="entry name" value="LipidA_mod_glycosyltrf_83"/>
</dbReference>
<feature type="transmembrane region" description="Helical" evidence="8">
    <location>
        <begin position="266"/>
        <end position="287"/>
    </location>
</feature>
<feature type="transmembrane region" description="Helical" evidence="8">
    <location>
        <begin position="332"/>
        <end position="350"/>
    </location>
</feature>
<keyword evidence="12" id="KW-1185">Reference proteome</keyword>
<feature type="transmembrane region" description="Helical" evidence="8">
    <location>
        <begin position="123"/>
        <end position="139"/>
    </location>
</feature>
<reference evidence="11 13" key="2">
    <citation type="submission" date="2019-03" db="EMBL/GenBank/DDBJ databases">
        <title>Genomic Encyclopedia of Type Strains, Phase IV (KMG-IV): sequencing the most valuable type-strain genomes for metagenomic binning, comparative biology and taxonomic classification.</title>
        <authorList>
            <person name="Goeker M."/>
        </authorList>
    </citation>
    <scope>NUCLEOTIDE SEQUENCE [LARGE SCALE GENOMIC DNA]</scope>
    <source>
        <strain evidence="11 13">DSM 101483</strain>
    </source>
</reference>
<dbReference type="PANTHER" id="PTHR33908">
    <property type="entry name" value="MANNOSYLTRANSFERASE YKCB-RELATED"/>
    <property type="match status" value="1"/>
</dbReference>
<gene>
    <name evidence="10" type="ORF">AWY79_15300</name>
    <name evidence="11" type="ORF">EDC59_10292</name>
</gene>
<dbReference type="GO" id="GO:0009103">
    <property type="term" value="P:lipopolysaccharide biosynthetic process"/>
    <property type="evidence" value="ECO:0007669"/>
    <property type="project" value="TreeGrafter"/>
</dbReference>
<accession>A0A126QR42</accession>
<dbReference type="AlphaFoldDB" id="A0A126QR42"/>
<evidence type="ECO:0000256" key="6">
    <source>
        <dbReference type="ARBA" id="ARBA00022989"/>
    </source>
</evidence>
<evidence type="ECO:0000256" key="2">
    <source>
        <dbReference type="ARBA" id="ARBA00022475"/>
    </source>
</evidence>
<dbReference type="PANTHER" id="PTHR33908:SF3">
    <property type="entry name" value="UNDECAPRENYL PHOSPHATE-ALPHA-4-AMINO-4-DEOXY-L-ARABINOSE ARABINOSYL TRANSFERASE"/>
    <property type="match status" value="1"/>
</dbReference>
<dbReference type="GO" id="GO:0010041">
    <property type="term" value="P:response to iron(III) ion"/>
    <property type="evidence" value="ECO:0007669"/>
    <property type="project" value="TreeGrafter"/>
</dbReference>
<dbReference type="KEGG" id="dej:AWY79_15300"/>
<feature type="transmembrane region" description="Helical" evidence="8">
    <location>
        <begin position="216"/>
        <end position="237"/>
    </location>
</feature>
<dbReference type="RefSeq" id="WP_066805862.1">
    <property type="nucleotide sequence ID" value="NZ_CP014206.1"/>
</dbReference>
<feature type="transmembrane region" description="Helical" evidence="8">
    <location>
        <begin position="362"/>
        <end position="384"/>
    </location>
</feature>
<keyword evidence="3" id="KW-0328">Glycosyltransferase</keyword>
<organism evidence="11 13">
    <name type="scientific">Pseudodesulfovibrio indicus</name>
    <dbReference type="NCBI Taxonomy" id="1716143"/>
    <lineage>
        <taxon>Bacteria</taxon>
        <taxon>Pseudomonadati</taxon>
        <taxon>Thermodesulfobacteriota</taxon>
        <taxon>Desulfovibrionia</taxon>
        <taxon>Desulfovibrionales</taxon>
        <taxon>Desulfovibrionaceae</taxon>
    </lineage>
</organism>
<reference evidence="10 12" key="1">
    <citation type="journal article" date="2016" name="Front. Microbiol.">
        <title>Genome Sequence of the Piezophilic, Mesophilic Sulfate-Reducing Bacterium Desulfovibrio indicus J2T.</title>
        <authorList>
            <person name="Cao J."/>
            <person name="Maignien L."/>
            <person name="Shao Z."/>
            <person name="Alain K."/>
            <person name="Jebbar M."/>
        </authorList>
    </citation>
    <scope>NUCLEOTIDE SEQUENCE [LARGE SCALE GENOMIC DNA]</scope>
    <source>
        <strain evidence="10 12">J2</strain>
    </source>
</reference>
<feature type="transmembrane region" description="Helical" evidence="8">
    <location>
        <begin position="308"/>
        <end position="326"/>
    </location>
</feature>
<protein>
    <submittedName>
        <fullName evidence="11">4-amino-4-deoxy-L-arabinose transferase-like glycosyltransferase</fullName>
    </submittedName>
    <submittedName>
        <fullName evidence="10">Glycosyl transferase</fullName>
    </submittedName>
</protein>
<evidence type="ECO:0000259" key="9">
    <source>
        <dbReference type="Pfam" id="PF13231"/>
    </source>
</evidence>
<keyword evidence="6 8" id="KW-1133">Transmembrane helix</keyword>
<evidence type="ECO:0000313" key="11">
    <source>
        <dbReference type="EMBL" id="TDT90662.1"/>
    </source>
</evidence>
<evidence type="ECO:0000256" key="1">
    <source>
        <dbReference type="ARBA" id="ARBA00004651"/>
    </source>
</evidence>
<keyword evidence="2" id="KW-1003">Cell membrane</keyword>
<dbReference type="Pfam" id="PF13231">
    <property type="entry name" value="PMT_2"/>
    <property type="match status" value="1"/>
</dbReference>
<proteinExistence type="predicted"/>